<feature type="transmembrane region" description="Helical" evidence="1">
    <location>
        <begin position="6"/>
        <end position="23"/>
    </location>
</feature>
<sequence>MVGFFLIIILVLAVSVLFDLAIARFSGSRITGYVVSLLSTLLGLPLVVIFVSEATDIFHILVALGFGLMWWFIYLNVAQAVESSLRIRMLLEISENGGTLPLEQLKTIYSDDKLIRLRLNRLTQGGAVVREKDRWYLRSAKLRTAAHFFTSLKRSMLGKRSQFEVR</sequence>
<feature type="transmembrane region" description="Helical" evidence="1">
    <location>
        <begin position="30"/>
        <end position="51"/>
    </location>
</feature>
<keyword evidence="1" id="KW-0472">Membrane</keyword>
<organism evidence="2 3">
    <name type="scientific">Sneathiella marina</name>
    <dbReference type="NCBI Taxonomy" id="2950108"/>
    <lineage>
        <taxon>Bacteria</taxon>
        <taxon>Pseudomonadati</taxon>
        <taxon>Pseudomonadota</taxon>
        <taxon>Alphaproteobacteria</taxon>
        <taxon>Sneathiellales</taxon>
        <taxon>Sneathiellaceae</taxon>
        <taxon>Sneathiella</taxon>
    </lineage>
</organism>
<gene>
    <name evidence="2" type="ORF">NBZ79_14060</name>
</gene>
<keyword evidence="1" id="KW-0812">Transmembrane</keyword>
<keyword evidence="1" id="KW-1133">Transmembrane helix</keyword>
<dbReference type="EMBL" id="CP098747">
    <property type="protein sequence ID" value="USG60292.1"/>
    <property type="molecule type" value="Genomic_DNA"/>
</dbReference>
<proteinExistence type="predicted"/>
<keyword evidence="3" id="KW-1185">Reference proteome</keyword>
<protein>
    <submittedName>
        <fullName evidence="2">Uncharacterized protein</fullName>
    </submittedName>
</protein>
<evidence type="ECO:0000256" key="1">
    <source>
        <dbReference type="SAM" id="Phobius"/>
    </source>
</evidence>
<dbReference type="Proteomes" id="UP001056291">
    <property type="component" value="Chromosome"/>
</dbReference>
<name>A0ABY4W024_9PROT</name>
<feature type="transmembrane region" description="Helical" evidence="1">
    <location>
        <begin position="57"/>
        <end position="78"/>
    </location>
</feature>
<evidence type="ECO:0000313" key="3">
    <source>
        <dbReference type="Proteomes" id="UP001056291"/>
    </source>
</evidence>
<dbReference type="RefSeq" id="WP_251933129.1">
    <property type="nucleotide sequence ID" value="NZ_CP098747.1"/>
</dbReference>
<evidence type="ECO:0000313" key="2">
    <source>
        <dbReference type="EMBL" id="USG60292.1"/>
    </source>
</evidence>
<accession>A0ABY4W024</accession>
<reference evidence="2" key="1">
    <citation type="submission" date="2022-06" db="EMBL/GenBank/DDBJ databases">
        <title>Sneathiella actinostolidae sp. nov., isolated from a sea anemonein the Western Pacific Ocean.</title>
        <authorList>
            <person name="Wei M.J."/>
        </authorList>
    </citation>
    <scope>NUCLEOTIDE SEQUENCE</scope>
    <source>
        <strain evidence="2">PHK-P5</strain>
    </source>
</reference>